<reference evidence="2 4" key="6">
    <citation type="journal article" date="2005" name="PLoS Comput. Biol.">
        <title>Combined evidence annotation of transposable elements in genome sequences.</title>
        <authorList>
            <person name="Quesneville H."/>
            <person name="Bergman C.M."/>
            <person name="Andrieu O."/>
            <person name="Autard D."/>
            <person name="Nouaud D."/>
            <person name="Ashburner M."/>
            <person name="Anxolabehere D."/>
        </authorList>
    </citation>
    <scope>NUCLEOTIDE SEQUENCE [LARGE SCALE GENOMIC DNA]</scope>
    <source>
        <strain evidence="4">Berkeley</strain>
    </source>
</reference>
<dbReference type="BioGRID-ORCS" id="10178777">
    <property type="hits" value="0 hits in 1 CRISPR screen"/>
</dbReference>
<keyword evidence="4" id="KW-1185">Reference proteome</keyword>
<dbReference type="OrthoDB" id="7866625at2759"/>
<reference evidence="2 4" key="3">
    <citation type="journal article" date="2002" name="Genome Biol.">
        <title>Annotation of the Drosophila melanogaster euchromatic genome: a systematic review.</title>
        <authorList>
            <person name="Misra S."/>
            <person name="Crosby M.A."/>
            <person name="Mungall C.J."/>
            <person name="Matthews B.B."/>
            <person name="Campbell K.S."/>
            <person name="Hradecky P."/>
            <person name="Huang Y."/>
            <person name="Kaminker J.S."/>
            <person name="Millburn G.H."/>
            <person name="Prochnik S.E."/>
            <person name="Smith C.D."/>
            <person name="Tupy J.L."/>
            <person name="Whitfied E.J."/>
            <person name="Bayraktaroglu L."/>
            <person name="Berman B.P."/>
            <person name="Bettencourt B.R."/>
            <person name="Celniker S.E."/>
            <person name="de Grey A.D."/>
            <person name="Drysdale R.A."/>
            <person name="Harris N.L."/>
            <person name="Richter J."/>
            <person name="Russo S."/>
            <person name="Schroeder A.J."/>
            <person name="Shu S.Q."/>
            <person name="Stapleton M."/>
            <person name="Yamada C."/>
            <person name="Ashburner M."/>
            <person name="Gelbart W.M."/>
            <person name="Rubin G.M."/>
            <person name="Lewis S.E."/>
        </authorList>
    </citation>
    <scope>GENOME REANNOTATION</scope>
    <source>
        <strain evidence="4">Berkeley</strain>
    </source>
</reference>
<gene>
    <name evidence="2" type="primary">Dmel\CG42835</name>
    <name evidence="2 3" type="ORF">CG42835</name>
    <name evidence="2" type="ORF">Dmel_CG42835</name>
</gene>
<dbReference type="EMBL" id="AE014297">
    <property type="protein sequence ID" value="ADV37336.1"/>
    <property type="molecule type" value="Genomic_DNA"/>
</dbReference>
<evidence type="ECO:0000256" key="1">
    <source>
        <dbReference type="SAM" id="SignalP"/>
    </source>
</evidence>
<name>A0A0B4JDA6_DROME</name>
<protein>
    <recommendedName>
        <fullName evidence="5">Secreted protein</fullName>
    </recommendedName>
</protein>
<reference evidence="2 4" key="4">
    <citation type="journal article" date="2002" name="Genome Biol.">
        <title>The transposable elements of the Drosophila melanogaster euchromatin: a genomics perspective.</title>
        <authorList>
            <person name="Kaminker J.S."/>
            <person name="Bergman C.M."/>
            <person name="Kronmiller B."/>
            <person name="Carlson J."/>
            <person name="Svirskas R."/>
            <person name="Patel S."/>
            <person name="Frise E."/>
            <person name="Wheeler D.A."/>
            <person name="Lewis S.E."/>
            <person name="Rubin G.M."/>
            <person name="Ashburner M."/>
            <person name="Celniker S.E."/>
        </authorList>
    </citation>
    <scope>NUCLEOTIDE SEQUENCE [LARGE SCALE GENOMIC DNA]</scope>
    <source>
        <strain evidence="4">Berkeley</strain>
    </source>
</reference>
<dbReference type="RefSeq" id="NP_001189245.1">
    <property type="nucleotide sequence ID" value="NM_001202316.2"/>
</dbReference>
<dbReference type="VEuPathDB" id="VectorBase:FBgn0262024"/>
<dbReference type="Bgee" id="FBgn0262024">
    <property type="expression patterns" value="Expressed in larva"/>
</dbReference>
<proteinExistence type="predicted"/>
<dbReference type="PaxDb" id="7227-FBpp0292862"/>
<dbReference type="OMA" id="GANHGQN"/>
<reference evidence="2 4" key="2">
    <citation type="journal article" date="2002" name="Genome Biol.">
        <title>Finishing a whole-genome shotgun: release 3 of the Drosophila melanogaster euchromatic genome sequence.</title>
        <authorList>
            <person name="Celniker S.E."/>
            <person name="Wheeler D.A."/>
            <person name="Kronmiller B."/>
            <person name="Carlson J.W."/>
            <person name="Halpern A."/>
            <person name="Patel S."/>
            <person name="Adams M."/>
            <person name="Champe M."/>
            <person name="Dugan S.P."/>
            <person name="Frise E."/>
            <person name="Hodgson A."/>
            <person name="George R.A."/>
            <person name="Hoskins R.A."/>
            <person name="Laverty T."/>
            <person name="Muzny D.M."/>
            <person name="Nelson C.R."/>
            <person name="Pacleb J.M."/>
            <person name="Park S."/>
            <person name="Pfeiffer B.D."/>
            <person name="Richards S."/>
            <person name="Sodergren E.J."/>
            <person name="Svirskas R."/>
            <person name="Tabor P.E."/>
            <person name="Wan K."/>
            <person name="Stapleton M."/>
            <person name="Sutton G.G."/>
            <person name="Venter C."/>
            <person name="Weinstock G."/>
            <person name="Scherer S.E."/>
            <person name="Myers E.W."/>
            <person name="Gibbs R.A."/>
            <person name="Rubin G.M."/>
        </authorList>
    </citation>
    <scope>NUCLEOTIDE SEQUENCE [LARGE SCALE GENOMIC DNA]</scope>
    <source>
        <strain evidence="4">Berkeley</strain>
    </source>
</reference>
<reference evidence="2 4" key="11">
    <citation type="journal article" date="2015" name="Genome Res.">
        <title>The Release 6 reference sequence of the Drosophila melanogaster genome.</title>
        <authorList>
            <person name="Hoskins R.A."/>
            <person name="Carlson J.W."/>
            <person name="Wan K.H."/>
            <person name="Park S."/>
            <person name="Mendez I."/>
            <person name="Galle S.E."/>
            <person name="Booth B.W."/>
            <person name="Pfeiffer B.D."/>
            <person name="George R.A."/>
            <person name="Svirskas R."/>
            <person name="Krzywinski M."/>
            <person name="Schein J."/>
            <person name="Accardo M.C."/>
            <person name="Damia E."/>
            <person name="Messina G."/>
            <person name="Mendez-Lago M."/>
            <person name="de Pablos B."/>
            <person name="Demakova O.V."/>
            <person name="Andreyeva E.N."/>
            <person name="Boldyreva L.V."/>
            <person name="Marra M."/>
            <person name="Carvalho A.B."/>
            <person name="Dimitri P."/>
            <person name="Villasante A."/>
            <person name="Zhimulev I.F."/>
            <person name="Rubin G.M."/>
            <person name="Karpen G.H."/>
            <person name="Celniker S.E."/>
        </authorList>
    </citation>
    <scope>NUCLEOTIDE SEQUENCE [LARGE SCALE GENOMIC DNA]</scope>
    <source>
        <strain evidence="4">Berkeley</strain>
    </source>
</reference>
<evidence type="ECO:0000313" key="3">
    <source>
        <dbReference type="FlyBase" id="FBgn0262024"/>
    </source>
</evidence>
<reference evidence="2 4" key="5">
    <citation type="journal article" date="2002" name="Genome Biol.">
        <title>Heterochromatic sequences in a Drosophila whole-genome shotgun assembly.</title>
        <authorList>
            <person name="Hoskins R.A."/>
            <person name="Smith C.D."/>
            <person name="Carlson J.W."/>
            <person name="Carvalho A.B."/>
            <person name="Halpern A."/>
            <person name="Kaminker J.S."/>
            <person name="Kennedy C."/>
            <person name="Mungall C.J."/>
            <person name="Sullivan B.A."/>
            <person name="Sutton G.G."/>
            <person name="Yasuhara J.C."/>
            <person name="Wakimoto B.T."/>
            <person name="Myers E.W."/>
            <person name="Celniker S.E."/>
            <person name="Rubin G.M."/>
            <person name="Karpen G.H."/>
        </authorList>
    </citation>
    <scope>NUCLEOTIDE SEQUENCE [LARGE SCALE GENOMIC DNA]</scope>
    <source>
        <strain evidence="4">Berkeley</strain>
    </source>
</reference>
<dbReference type="FlyBase" id="FBgn0262024">
    <property type="gene designation" value="CG42835"/>
</dbReference>
<feature type="signal peptide" evidence="1">
    <location>
        <begin position="1"/>
        <end position="18"/>
    </location>
</feature>
<dbReference type="InParanoid" id="A0A0B4JDA6"/>
<reference evidence="2 4" key="9">
    <citation type="journal article" date="2015" name="G3 (Bethesda)">
        <title>Gene Model Annotations for Drosophila melanogaster: Impact of High-Throughput Data.</title>
        <authorList>
            <consortium name="FlyBase Consortium"/>
            <person name="Matthews B.B."/>
            <person name="Dos Santos G."/>
            <person name="Crosby M.A."/>
            <person name="Emmert D.B."/>
            <person name="St Pierre S.E."/>
            <person name="Gramates L.S."/>
            <person name="Zhou P."/>
            <person name="Schroeder A.J."/>
            <person name="Falls K."/>
            <person name="Strelets V."/>
            <person name="Russo S.M."/>
            <person name="Gelbart W.M."/>
            <person name="null"/>
        </authorList>
    </citation>
    <scope>NUCLEOTIDE SEQUENCE [LARGE SCALE GENOMIC DNA]</scope>
    <source>
        <strain evidence="4">Berkeley</strain>
    </source>
</reference>
<sequence>MLFRFAFVFCFLKFLVQGCHVTQVKPLLPVETNSAGGVSSRAPISFPEVRSAPGYQTKSSAARSVAPRIVSSYGRRQIGSNSRPAVIGSAGRAIGGGAKHAQNRNRIH</sequence>
<accession>A0A0B4JDA6</accession>
<reference evidence="2 4" key="1">
    <citation type="journal article" date="2000" name="Science">
        <title>The genome sequence of Drosophila melanogaster.</title>
        <authorList>
            <person name="Adams M.D."/>
            <person name="Celniker S.E."/>
            <person name="Holt R.A."/>
            <person name="Evans C.A."/>
            <person name="Gocayne J.D."/>
            <person name="Amanatides P.G."/>
            <person name="Scherer S.E."/>
            <person name="Li P.W."/>
            <person name="Hoskins R.A."/>
            <person name="Galle R.F."/>
            <person name="George R.A."/>
            <person name="Lewis S.E."/>
            <person name="Richards S."/>
            <person name="Ashburner M."/>
            <person name="Henderson S.N."/>
            <person name="Sutton G.G."/>
            <person name="Wortman J.R."/>
            <person name="Yandell M.D."/>
            <person name="Zhang Q."/>
            <person name="Chen L.X."/>
            <person name="Brandon R.C."/>
            <person name="Rogers Y.H."/>
            <person name="Blazej R.G."/>
            <person name="Champe M."/>
            <person name="Pfeiffer B.D."/>
            <person name="Wan K.H."/>
            <person name="Doyle C."/>
            <person name="Baxter E.G."/>
            <person name="Helt G."/>
            <person name="Nelson C.R."/>
            <person name="Gabor G.L."/>
            <person name="Abril J.F."/>
            <person name="Agbayani A."/>
            <person name="An H.J."/>
            <person name="Andrews-Pfannkoch C."/>
            <person name="Baldwin D."/>
            <person name="Ballew R.M."/>
            <person name="Basu A."/>
            <person name="Baxendale J."/>
            <person name="Bayraktaroglu L."/>
            <person name="Beasley E.M."/>
            <person name="Beeson K.Y."/>
            <person name="Benos P.V."/>
            <person name="Berman B.P."/>
            <person name="Bhandari D."/>
            <person name="Bolshakov S."/>
            <person name="Borkova D."/>
            <person name="Botchan M.R."/>
            <person name="Bouck J."/>
            <person name="Brokstein P."/>
            <person name="Brottier P."/>
            <person name="Burtis K.C."/>
            <person name="Busam D.A."/>
            <person name="Butler H."/>
            <person name="Cadieu E."/>
            <person name="Center A."/>
            <person name="Chandra I."/>
            <person name="Cherry J.M."/>
            <person name="Cawley S."/>
            <person name="Dahlke C."/>
            <person name="Davenport L.B."/>
            <person name="Davies P."/>
            <person name="de Pablos B."/>
            <person name="Delcher A."/>
            <person name="Deng Z."/>
            <person name="Mays A.D."/>
            <person name="Dew I."/>
            <person name="Dietz S.M."/>
            <person name="Dodson K."/>
            <person name="Doup L.E."/>
            <person name="Downes M."/>
            <person name="Dugan-Rocha S."/>
            <person name="Dunkov B.C."/>
            <person name="Dunn P."/>
            <person name="Durbin K.J."/>
            <person name="Evangelista C.C."/>
            <person name="Ferraz C."/>
            <person name="Ferriera S."/>
            <person name="Fleischmann W."/>
            <person name="Fosler C."/>
            <person name="Gabrielian A.E."/>
            <person name="Garg N.S."/>
            <person name="Gelbart W.M."/>
            <person name="Glasser K."/>
            <person name="Glodek A."/>
            <person name="Gong F."/>
            <person name="Gorrell J.H."/>
            <person name="Gu Z."/>
            <person name="Guan P."/>
            <person name="Harris M."/>
            <person name="Harris N.L."/>
            <person name="Harvey D."/>
            <person name="Heiman T.J."/>
            <person name="Hernandez J.R."/>
            <person name="Houck J."/>
            <person name="Hostin D."/>
            <person name="Houston K.A."/>
            <person name="Howland T.J."/>
            <person name="Wei M.H."/>
            <person name="Ibegwam C."/>
            <person name="Jalali M."/>
            <person name="Kalush F."/>
            <person name="Karpen G.H."/>
            <person name="Ke Z."/>
            <person name="Kennison J.A."/>
            <person name="Ketchum K.A."/>
            <person name="Kimmel B.E."/>
            <person name="Kodira C.D."/>
            <person name="Kraft C."/>
            <person name="Kravitz S."/>
            <person name="Kulp D."/>
            <person name="Lai Z."/>
            <person name="Lasko P."/>
            <person name="Lei Y."/>
            <person name="Levitsky A.A."/>
            <person name="Li J."/>
            <person name="Li Z."/>
            <person name="Liang Y."/>
            <person name="Lin X."/>
            <person name="Liu X."/>
            <person name="Mattei B."/>
            <person name="McIntosh T.C."/>
            <person name="McLeod M.P."/>
            <person name="McPherson D."/>
            <person name="Merkulov G."/>
            <person name="Milshina N.V."/>
            <person name="Mobarry C."/>
            <person name="Morris J."/>
            <person name="Moshrefi A."/>
            <person name="Mount S.M."/>
            <person name="Moy M."/>
            <person name="Murphy B."/>
            <person name="Murphy L."/>
            <person name="Muzny D.M."/>
            <person name="Nelson D.L."/>
            <person name="Nelson D.R."/>
            <person name="Nelson K.A."/>
            <person name="Nixon K."/>
            <person name="Nusskern D.R."/>
            <person name="Pacleb J.M."/>
            <person name="Palazzolo M."/>
            <person name="Pittman G.S."/>
            <person name="Pan S."/>
            <person name="Pollard J."/>
            <person name="Puri V."/>
            <person name="Reese M.G."/>
            <person name="Reinert K."/>
            <person name="Remington K."/>
            <person name="Saunders R.D."/>
            <person name="Scheeler F."/>
            <person name="Shen H."/>
            <person name="Shue B.C."/>
            <person name="Siden-Kiamos I."/>
            <person name="Simpson M."/>
            <person name="Skupski M.P."/>
            <person name="Smith T."/>
            <person name="Spier E."/>
            <person name="Spradling A.C."/>
            <person name="Stapleton M."/>
            <person name="Strong R."/>
            <person name="Sun E."/>
            <person name="Svirskas R."/>
            <person name="Tector C."/>
            <person name="Turner R."/>
            <person name="Venter E."/>
            <person name="Wang A.H."/>
            <person name="Wang X."/>
            <person name="Wang Z.Y."/>
            <person name="Wassarman D.A."/>
            <person name="Weinstock G.M."/>
            <person name="Weissenbach J."/>
            <person name="Williams S.M."/>
            <person name="WoodageT"/>
            <person name="Worley K.C."/>
            <person name="Wu D."/>
            <person name="Yang S."/>
            <person name="Yao Q.A."/>
            <person name="Ye J."/>
            <person name="Yeh R.F."/>
            <person name="Zaveri J.S."/>
            <person name="Zhan M."/>
            <person name="Zhang G."/>
            <person name="Zhao Q."/>
            <person name="Zheng L."/>
            <person name="Zheng X.H."/>
            <person name="Zhong F.N."/>
            <person name="Zhong W."/>
            <person name="Zhou X."/>
            <person name="Zhu S."/>
            <person name="Zhu X."/>
            <person name="Smith H.O."/>
            <person name="Gibbs R.A."/>
            <person name="Myers E.W."/>
            <person name="Rubin G.M."/>
            <person name="Venter J.C."/>
        </authorList>
    </citation>
    <scope>NUCLEOTIDE SEQUENCE [LARGE SCALE GENOMIC DNA]</scope>
    <source>
        <strain evidence="4">Berkeley</strain>
    </source>
</reference>
<dbReference type="AGR" id="FB:FBgn0262024"/>
<reference evidence="2 4" key="10">
    <citation type="journal article" date="2015" name="G3 (Bethesda)">
        <title>Gene Model Annotations for Drosophila melanogaster: The Rule-Benders.</title>
        <authorList>
            <consortium name="FlyBase Consortium"/>
            <person name="Crosby M.A."/>
            <person name="Gramates L.S."/>
            <person name="Dos Santos G."/>
            <person name="Matthews B.B."/>
            <person name="St Pierre S.E."/>
            <person name="Zhou P."/>
            <person name="Schroeder A.J."/>
            <person name="Falls K."/>
            <person name="Emmert D.B."/>
            <person name="Russo S.M."/>
            <person name="Gelbart W.M."/>
            <person name="null"/>
        </authorList>
    </citation>
    <scope>NUCLEOTIDE SEQUENCE [LARGE SCALE GENOMIC DNA]</scope>
    <source>
        <strain evidence="4">Berkeley</strain>
    </source>
</reference>
<dbReference type="Proteomes" id="UP000000803">
    <property type="component" value="Chromosome 3R"/>
</dbReference>
<evidence type="ECO:0000313" key="4">
    <source>
        <dbReference type="Proteomes" id="UP000000803"/>
    </source>
</evidence>
<dbReference type="AlphaFoldDB" id="A0A0B4JDA6"/>
<dbReference type="PhylomeDB" id="A0A0B4JDA6"/>
<dbReference type="KEGG" id="dme:Dmel_CG42835"/>
<reference evidence="2 4" key="7">
    <citation type="journal article" date="2007" name="Science">
        <title>The Release 5.1 annotation of Drosophila melanogaster heterochromatin.</title>
        <authorList>
            <person name="Smith C.D."/>
            <person name="Shu S."/>
            <person name="Mungall C.J."/>
            <person name="Karpen G.H."/>
        </authorList>
    </citation>
    <scope>NUCLEOTIDE SEQUENCE [LARGE SCALE GENOMIC DNA]</scope>
    <source>
        <strain evidence="4">Berkeley</strain>
    </source>
</reference>
<organism evidence="2 4">
    <name type="scientific">Drosophila melanogaster</name>
    <name type="common">Fruit fly</name>
    <dbReference type="NCBI Taxonomy" id="7227"/>
    <lineage>
        <taxon>Eukaryota</taxon>
        <taxon>Metazoa</taxon>
        <taxon>Ecdysozoa</taxon>
        <taxon>Arthropoda</taxon>
        <taxon>Hexapoda</taxon>
        <taxon>Insecta</taxon>
        <taxon>Pterygota</taxon>
        <taxon>Neoptera</taxon>
        <taxon>Endopterygota</taxon>
        <taxon>Diptera</taxon>
        <taxon>Brachycera</taxon>
        <taxon>Muscomorpha</taxon>
        <taxon>Ephydroidea</taxon>
        <taxon>Drosophilidae</taxon>
        <taxon>Drosophila</taxon>
        <taxon>Sophophora</taxon>
    </lineage>
</organism>
<feature type="chain" id="PRO_5002092694" description="Secreted protein" evidence="1">
    <location>
        <begin position="19"/>
        <end position="108"/>
    </location>
</feature>
<evidence type="ECO:0008006" key="5">
    <source>
        <dbReference type="Google" id="ProtNLM"/>
    </source>
</evidence>
<keyword evidence="1" id="KW-0732">Signal</keyword>
<evidence type="ECO:0000313" key="2">
    <source>
        <dbReference type="EMBL" id="ADV37336.1"/>
    </source>
</evidence>
<reference evidence="2 4" key="8">
    <citation type="journal article" date="2007" name="Science">
        <title>Sequence finishing and mapping of Drosophila melanogaster heterochromatin.</title>
        <authorList>
            <person name="Hoskins R.A."/>
            <person name="Carlson J.W."/>
            <person name="Kennedy C."/>
            <person name="Acevedo D."/>
            <person name="Evans-Holm M."/>
            <person name="Frise E."/>
            <person name="Wan K.H."/>
            <person name="Park S."/>
            <person name="Mendez-Lago M."/>
            <person name="Rossi F."/>
            <person name="Villasante A."/>
            <person name="Dimitri P."/>
            <person name="Karpen G.H."/>
            <person name="Celniker S.E."/>
        </authorList>
    </citation>
    <scope>NUCLEOTIDE SEQUENCE [LARGE SCALE GENOMIC DNA]</scope>
    <source>
        <strain evidence="4">Berkeley</strain>
    </source>
</reference>
<dbReference type="GeneID" id="10178777"/>